<evidence type="ECO:0000256" key="5">
    <source>
        <dbReference type="RuleBase" id="RU366062"/>
    </source>
</evidence>
<dbReference type="PANTHER" id="PTHR43400">
    <property type="entry name" value="FUMARATE REDUCTASE"/>
    <property type="match status" value="1"/>
</dbReference>
<comment type="similarity">
    <text evidence="5">Belongs to the FAD-dependent oxidoreductase 2 family. FRD/SDH subfamily.</text>
</comment>
<dbReference type="SUPFAM" id="SSF56425">
    <property type="entry name" value="Succinate dehydrogenase/fumarate reductase flavoprotein, catalytic domain"/>
    <property type="match status" value="1"/>
</dbReference>
<dbReference type="Gene3D" id="3.50.50.60">
    <property type="entry name" value="FAD/NAD(P)-binding domain"/>
    <property type="match status" value="1"/>
</dbReference>
<protein>
    <submittedName>
        <fullName evidence="7">Flavocytochrome c</fullName>
    </submittedName>
</protein>
<evidence type="ECO:0000259" key="6">
    <source>
        <dbReference type="Pfam" id="PF00890"/>
    </source>
</evidence>
<organism evidence="7 8">
    <name type="scientific">Solibacillus kalamii</name>
    <dbReference type="NCBI Taxonomy" id="1748298"/>
    <lineage>
        <taxon>Bacteria</taxon>
        <taxon>Bacillati</taxon>
        <taxon>Bacillota</taxon>
        <taxon>Bacilli</taxon>
        <taxon>Bacillales</taxon>
        <taxon>Caryophanaceae</taxon>
        <taxon>Solibacillus</taxon>
    </lineage>
</organism>
<keyword evidence="4 5" id="KW-0560">Oxidoreductase</keyword>
<comment type="caution">
    <text evidence="7">The sequence shown here is derived from an EMBL/GenBank/DDBJ whole genome shotgun (WGS) entry which is preliminary data.</text>
</comment>
<feature type="domain" description="FAD-dependent oxidoreductase 2 FAD-binding" evidence="6">
    <location>
        <begin position="6"/>
        <end position="435"/>
    </location>
</feature>
<dbReference type="Pfam" id="PF00890">
    <property type="entry name" value="FAD_binding_2"/>
    <property type="match status" value="1"/>
</dbReference>
<dbReference type="EMBL" id="NHNT01000004">
    <property type="protein sequence ID" value="OUZ39239.1"/>
    <property type="molecule type" value="Genomic_DNA"/>
</dbReference>
<dbReference type="InterPro" id="IPR010960">
    <property type="entry name" value="Flavocytochrome_c"/>
</dbReference>
<keyword evidence="8" id="KW-1185">Reference proteome</keyword>
<dbReference type="PANTHER" id="PTHR43400:SF10">
    <property type="entry name" value="3-OXOSTEROID 1-DEHYDROGENASE"/>
    <property type="match status" value="1"/>
</dbReference>
<evidence type="ECO:0000256" key="1">
    <source>
        <dbReference type="ARBA" id="ARBA00001974"/>
    </source>
</evidence>
<evidence type="ECO:0000256" key="4">
    <source>
        <dbReference type="ARBA" id="ARBA00023002"/>
    </source>
</evidence>
<dbReference type="NCBIfam" id="TIGR01813">
    <property type="entry name" value="flavo_cyto_c"/>
    <property type="match status" value="1"/>
</dbReference>
<dbReference type="Proteomes" id="UP000196594">
    <property type="component" value="Unassembled WGS sequence"/>
</dbReference>
<keyword evidence="3 5" id="KW-0274">FAD</keyword>
<dbReference type="Gene3D" id="3.90.700.10">
    <property type="entry name" value="Succinate dehydrogenase/fumarate reductase flavoprotein, catalytic domain"/>
    <property type="match status" value="1"/>
</dbReference>
<evidence type="ECO:0000313" key="7">
    <source>
        <dbReference type="EMBL" id="OUZ39239.1"/>
    </source>
</evidence>
<dbReference type="PRINTS" id="PR00411">
    <property type="entry name" value="PNDRDTASEI"/>
</dbReference>
<accession>A0ABX3ZIH0</accession>
<dbReference type="RefSeq" id="WP_087617080.1">
    <property type="nucleotide sequence ID" value="NZ_JAFBEY010000003.1"/>
</dbReference>
<dbReference type="SUPFAM" id="SSF51905">
    <property type="entry name" value="FAD/NAD(P)-binding domain"/>
    <property type="match status" value="1"/>
</dbReference>
<reference evidence="7 8" key="1">
    <citation type="journal article" date="2017" name="Int. J. Syst. Evol. Microbiol.">
        <title>Solibacillus kalamii sp. nov., isolated from a high-efficiency particulate arrestance filter system used in the International Space Station.</title>
        <authorList>
            <person name="Checinska Sielaff A."/>
            <person name="Kumar R.M."/>
            <person name="Pal D."/>
            <person name="Mayilraj S."/>
            <person name="Venkateswaran K."/>
        </authorList>
    </citation>
    <scope>NUCLEOTIDE SEQUENCE [LARGE SCALE GENOMIC DNA]</scope>
    <source>
        <strain evidence="7 8">ISSFR-015</strain>
    </source>
</reference>
<proteinExistence type="inferred from homology"/>
<sequence>MSRDHLIIVGAGMAGLCAAVEASAAGAKVIVLEKQAEIGGSSLLSGCFMAFAETDFQKKLGIEDTTESLMEDFLAVGQYKNKRTLIEAYGKHQLATYNWLVEQGVQFQTCQAVSGHSNPRGHTIIPSQAIGQLRANAEANGAIIKTNAPVVRLVKNNEQVVGVVYEENGEQIELTTDYGVMLTAGGFSQSEELLAQFAPQLANTVRLGGAGNKGDGIKLAASAGAWLEDFTYLKGTYGFHPTSTNDKKRQAHTFYKGGIIVNELGKRFVNESISYKLLGDAALQQPNCRTFQVWDQTVMDKGVENDALYDFDLLYKEGLIESFDTIEQLAEKAGLPIDALQQTISTYNSDVKKGQDTAFGRTSLTHKFGTPTAIETAPFYIMETATAMLATYAGVQVDEHTHVLNPFDEPIQGLYAAGEMVGGFHGAGYMTGSSLGKAAIFGRIAARTAIQAKKQEVLK</sequence>
<keyword evidence="2 5" id="KW-0285">Flavoprotein</keyword>
<gene>
    <name evidence="7" type="ORF">CBM15_08245</name>
</gene>
<comment type="cofactor">
    <cofactor evidence="1">
        <name>FAD</name>
        <dbReference type="ChEBI" id="CHEBI:57692"/>
    </cofactor>
</comment>
<dbReference type="InterPro" id="IPR027477">
    <property type="entry name" value="Succ_DH/fumarate_Rdtase_cat_sf"/>
</dbReference>
<dbReference type="InterPro" id="IPR036188">
    <property type="entry name" value="FAD/NAD-bd_sf"/>
</dbReference>
<dbReference type="InterPro" id="IPR003953">
    <property type="entry name" value="FAD-dep_OxRdtase_2_FAD-bd"/>
</dbReference>
<evidence type="ECO:0000313" key="8">
    <source>
        <dbReference type="Proteomes" id="UP000196594"/>
    </source>
</evidence>
<dbReference type="InterPro" id="IPR050315">
    <property type="entry name" value="FAD-oxidoreductase_2"/>
</dbReference>
<evidence type="ECO:0000256" key="3">
    <source>
        <dbReference type="ARBA" id="ARBA00022827"/>
    </source>
</evidence>
<name>A0ABX3ZIH0_9BACL</name>
<evidence type="ECO:0000256" key="2">
    <source>
        <dbReference type="ARBA" id="ARBA00022630"/>
    </source>
</evidence>